<comment type="caution">
    <text evidence="2">The sequence shown here is derived from an EMBL/GenBank/DDBJ whole genome shotgun (WGS) entry which is preliminary data.</text>
</comment>
<protein>
    <submittedName>
        <fullName evidence="2">Uncharacterized protein</fullName>
    </submittedName>
</protein>
<name>A0AAV6TES6_9ARAC</name>
<proteinExistence type="predicted"/>
<sequence length="154" mass="17494">MTSHAALRTRVRGAGTTLSRDARDCYGQWTYATDVNTTGDARDTGLTTTTERRWNAANSSVRRRRAVRRATTTRRRTADATDGRRRRNAPRAQGVRGTNVRRDRQRDARRQTGGDRRAYETSDGWQDGAGERQNDGLDGRGDDGTKKRVRRTRR</sequence>
<keyword evidence="3" id="KW-1185">Reference proteome</keyword>
<dbReference type="Proteomes" id="UP000827092">
    <property type="component" value="Unassembled WGS sequence"/>
</dbReference>
<dbReference type="AlphaFoldDB" id="A0AAV6TES6"/>
<feature type="compositionally biased region" description="Basic and acidic residues" evidence="1">
    <location>
        <begin position="100"/>
        <end position="120"/>
    </location>
</feature>
<feature type="compositionally biased region" description="Basic residues" evidence="1">
    <location>
        <begin position="61"/>
        <end position="75"/>
    </location>
</feature>
<accession>A0AAV6TES6</accession>
<evidence type="ECO:0000256" key="1">
    <source>
        <dbReference type="SAM" id="MobiDB-lite"/>
    </source>
</evidence>
<feature type="compositionally biased region" description="Basic and acidic residues" evidence="1">
    <location>
        <begin position="129"/>
        <end position="146"/>
    </location>
</feature>
<evidence type="ECO:0000313" key="2">
    <source>
        <dbReference type="EMBL" id="KAG8156102.1"/>
    </source>
</evidence>
<organism evidence="2 3">
    <name type="scientific">Oedothorax gibbosus</name>
    <dbReference type="NCBI Taxonomy" id="931172"/>
    <lineage>
        <taxon>Eukaryota</taxon>
        <taxon>Metazoa</taxon>
        <taxon>Ecdysozoa</taxon>
        <taxon>Arthropoda</taxon>
        <taxon>Chelicerata</taxon>
        <taxon>Arachnida</taxon>
        <taxon>Araneae</taxon>
        <taxon>Araneomorphae</taxon>
        <taxon>Entelegynae</taxon>
        <taxon>Araneoidea</taxon>
        <taxon>Linyphiidae</taxon>
        <taxon>Erigoninae</taxon>
        <taxon>Oedothorax</taxon>
    </lineage>
</organism>
<reference evidence="2 3" key="1">
    <citation type="journal article" date="2022" name="Nat. Ecol. Evol.">
        <title>A masculinizing supergene underlies an exaggerated male reproductive morph in a spider.</title>
        <authorList>
            <person name="Hendrickx F."/>
            <person name="De Corte Z."/>
            <person name="Sonet G."/>
            <person name="Van Belleghem S.M."/>
            <person name="Kostlbacher S."/>
            <person name="Vangestel C."/>
        </authorList>
    </citation>
    <scope>NUCLEOTIDE SEQUENCE [LARGE SCALE GENOMIC DNA]</scope>
    <source>
        <strain evidence="2">W744_W776</strain>
    </source>
</reference>
<evidence type="ECO:0000313" key="3">
    <source>
        <dbReference type="Proteomes" id="UP000827092"/>
    </source>
</evidence>
<feature type="region of interest" description="Disordered" evidence="1">
    <location>
        <begin position="36"/>
        <end position="154"/>
    </location>
</feature>
<feature type="compositionally biased region" description="Polar residues" evidence="1">
    <location>
        <begin position="36"/>
        <end position="49"/>
    </location>
</feature>
<gene>
    <name evidence="2" type="ORF">JTE90_012053</name>
</gene>
<dbReference type="EMBL" id="JAFNEN010006325">
    <property type="protein sequence ID" value="KAG8156102.1"/>
    <property type="molecule type" value="Genomic_DNA"/>
</dbReference>